<sequence length="551" mass="56961" precursor="true">MSFSPAASSALAALALSATSAAQLPSVTELISVDAGSGPSNFSSWTPAISGDGSIVVYLSGASDLVAGDTNGVDDIFVHDRGTGITKRASVSSSGAQANGKSSRCTISRDGRYVAFESAATNLVDDDTNGDPDVFRHDLVTGATIMLSRNLGGEIADQGASWVALDADGSVATFSTLSTNFAPADPTGRDIYVRDFGAGTLERITIGLGGQQVDNNCYDPVLSDDGRFVAFTSQASNLVPGDTNGSPDVFVFDRVLGTLERVSVGPLGQQAASDSQGPSISADGRFVAFQSRASVGFTGDTNGAFDVFLRDRLAGTTIRVSTALDGDAGSGISHDPSISADGRFVAFGSWAKDLVVGDVGGFYDVFVFDRQNGVNTRRSPAQSGSEANNHSKTPALSADGRTVVFESVATNLAGPDTNGWQDIYLHEFALAPAPTLVGNGVGGFLDLAAGAPLTVSASLDPGDYFFTPAEWWVWAETPFGNFWLTPSLAWLPSALPVPTLWAPIVPLGPTSILTGALLPAGAYTFRFGLDLGLDAQLAPLWSDSLEVTVGP</sequence>
<feature type="signal peptide" evidence="3">
    <location>
        <begin position="1"/>
        <end position="22"/>
    </location>
</feature>
<evidence type="ECO:0000256" key="2">
    <source>
        <dbReference type="SAM" id="MobiDB-lite"/>
    </source>
</evidence>
<dbReference type="SUPFAM" id="SSF82171">
    <property type="entry name" value="DPP6 N-terminal domain-like"/>
    <property type="match status" value="1"/>
</dbReference>
<dbReference type="Proteomes" id="UP000316921">
    <property type="component" value="Chromosome"/>
</dbReference>
<dbReference type="Pfam" id="PF07676">
    <property type="entry name" value="PD40"/>
    <property type="match status" value="3"/>
</dbReference>
<organism evidence="4 5">
    <name type="scientific">Engelhardtia mirabilis</name>
    <dbReference type="NCBI Taxonomy" id="2528011"/>
    <lineage>
        <taxon>Bacteria</taxon>
        <taxon>Pseudomonadati</taxon>
        <taxon>Planctomycetota</taxon>
        <taxon>Planctomycetia</taxon>
        <taxon>Planctomycetia incertae sedis</taxon>
        <taxon>Engelhardtia</taxon>
    </lineage>
</organism>
<dbReference type="EMBL" id="CP036287">
    <property type="protein sequence ID" value="QDU69660.1"/>
    <property type="molecule type" value="Genomic_DNA"/>
</dbReference>
<evidence type="ECO:0000256" key="1">
    <source>
        <dbReference type="ARBA" id="ARBA00009820"/>
    </source>
</evidence>
<evidence type="ECO:0000313" key="5">
    <source>
        <dbReference type="Proteomes" id="UP000316921"/>
    </source>
</evidence>
<reference evidence="4 5" key="1">
    <citation type="submission" date="2019-02" db="EMBL/GenBank/DDBJ databases">
        <title>Deep-cultivation of Planctomycetes and their phenomic and genomic characterization uncovers novel biology.</title>
        <authorList>
            <person name="Wiegand S."/>
            <person name="Jogler M."/>
            <person name="Boedeker C."/>
            <person name="Pinto D."/>
            <person name="Vollmers J."/>
            <person name="Rivas-Marin E."/>
            <person name="Kohn T."/>
            <person name="Peeters S.H."/>
            <person name="Heuer A."/>
            <person name="Rast P."/>
            <person name="Oberbeckmann S."/>
            <person name="Bunk B."/>
            <person name="Jeske O."/>
            <person name="Meyerdierks A."/>
            <person name="Storesund J.E."/>
            <person name="Kallscheuer N."/>
            <person name="Luecker S."/>
            <person name="Lage O.M."/>
            <person name="Pohl T."/>
            <person name="Merkel B.J."/>
            <person name="Hornburger P."/>
            <person name="Mueller R.-W."/>
            <person name="Bruemmer F."/>
            <person name="Labrenz M."/>
            <person name="Spormann A.M."/>
            <person name="Op den Camp H."/>
            <person name="Overmann J."/>
            <person name="Amann R."/>
            <person name="Jetten M.S.M."/>
            <person name="Mascher T."/>
            <person name="Medema M.H."/>
            <person name="Devos D.P."/>
            <person name="Kaster A.-K."/>
            <person name="Ovreas L."/>
            <person name="Rohde M."/>
            <person name="Galperin M.Y."/>
            <person name="Jogler C."/>
        </authorList>
    </citation>
    <scope>NUCLEOTIDE SEQUENCE [LARGE SCALE GENOMIC DNA]</scope>
    <source>
        <strain evidence="4 5">Pla133</strain>
    </source>
</reference>
<dbReference type="KEGG" id="pbap:Pla133_47810"/>
<proteinExistence type="inferred from homology"/>
<evidence type="ECO:0000313" key="4">
    <source>
        <dbReference type="EMBL" id="QDU69660.1"/>
    </source>
</evidence>
<keyword evidence="3" id="KW-0732">Signal</keyword>
<feature type="compositionally biased region" description="Polar residues" evidence="2">
    <location>
        <begin position="376"/>
        <end position="394"/>
    </location>
</feature>
<evidence type="ECO:0000256" key="3">
    <source>
        <dbReference type="SAM" id="SignalP"/>
    </source>
</evidence>
<dbReference type="InterPro" id="IPR011659">
    <property type="entry name" value="WD40"/>
</dbReference>
<keyword evidence="5" id="KW-1185">Reference proteome</keyword>
<name>A0A518BRS7_9BACT</name>
<protein>
    <submittedName>
        <fullName evidence="4">Protein TolB</fullName>
    </submittedName>
</protein>
<dbReference type="PANTHER" id="PTHR36842">
    <property type="entry name" value="PROTEIN TOLB HOMOLOG"/>
    <property type="match status" value="1"/>
</dbReference>
<dbReference type="InterPro" id="IPR011042">
    <property type="entry name" value="6-blade_b-propeller_TolB-like"/>
</dbReference>
<comment type="similarity">
    <text evidence="1">Belongs to the TolB family.</text>
</comment>
<dbReference type="RefSeq" id="WP_419191885.1">
    <property type="nucleotide sequence ID" value="NZ_CP036287.1"/>
</dbReference>
<dbReference type="PANTHER" id="PTHR36842:SF2">
    <property type="entry name" value="SLR0505 PROTEIN"/>
    <property type="match status" value="1"/>
</dbReference>
<dbReference type="Gene3D" id="2.120.10.30">
    <property type="entry name" value="TolB, C-terminal domain"/>
    <property type="match status" value="2"/>
</dbReference>
<feature type="chain" id="PRO_5021786992" evidence="3">
    <location>
        <begin position="23"/>
        <end position="551"/>
    </location>
</feature>
<dbReference type="AlphaFoldDB" id="A0A518BRS7"/>
<accession>A0A518BRS7</accession>
<gene>
    <name evidence="4" type="primary">tolB_2</name>
    <name evidence="4" type="ORF">Pla133_47810</name>
</gene>
<feature type="region of interest" description="Disordered" evidence="2">
    <location>
        <begin position="376"/>
        <end position="395"/>
    </location>
</feature>